<dbReference type="PROSITE" id="PS00518">
    <property type="entry name" value="ZF_RING_1"/>
    <property type="match status" value="1"/>
</dbReference>
<dbReference type="GO" id="GO:0008270">
    <property type="term" value="F:zinc ion binding"/>
    <property type="evidence" value="ECO:0007669"/>
    <property type="project" value="UniProtKB-KW"/>
</dbReference>
<name>A0AAW1VJA8_RUBAR</name>
<keyword evidence="8" id="KW-1185">Reference proteome</keyword>
<dbReference type="GO" id="GO:0034247">
    <property type="term" value="P:snoRNA splicing"/>
    <property type="evidence" value="ECO:0007669"/>
    <property type="project" value="TreeGrafter"/>
</dbReference>
<sequence length="235" mass="26247">MGSQKGAKIEIDGEGRKESGGSDCLRGGIGSLGFGIWERAVVDRFACILAYPSPPVLQFNLKVLTFLKPSKKKTFRKRVHEEDEEDVDSKSGSASLSSRRNSPKLDDGILVLSGCSLDPDLCMKLHDGGDDKSQWLIDWREFEKQRKTNGLLGEHGVDQTKKNRDDYYDSLPVVCCICKQHFCDPVVTTCKHYFCSDCALEQYSKNKKCFVCDEPTANIFKTAQEICIKMSANGK</sequence>
<protein>
    <recommendedName>
        <fullName evidence="6">RING-type domain-containing protein</fullName>
    </recommendedName>
</protein>
<dbReference type="PROSITE" id="PS50089">
    <property type="entry name" value="ZF_RING_2"/>
    <property type="match status" value="1"/>
</dbReference>
<evidence type="ECO:0000256" key="2">
    <source>
        <dbReference type="ARBA" id="ARBA00022771"/>
    </source>
</evidence>
<keyword evidence="3" id="KW-0862">Zinc</keyword>
<evidence type="ECO:0000256" key="5">
    <source>
        <dbReference type="SAM" id="MobiDB-lite"/>
    </source>
</evidence>
<dbReference type="AlphaFoldDB" id="A0AAW1VJA8"/>
<evidence type="ECO:0000256" key="3">
    <source>
        <dbReference type="ARBA" id="ARBA00022833"/>
    </source>
</evidence>
<dbReference type="InterPro" id="IPR001841">
    <property type="entry name" value="Znf_RING"/>
</dbReference>
<dbReference type="CDD" id="cd16539">
    <property type="entry name" value="RING-HC_RNF113A_B"/>
    <property type="match status" value="1"/>
</dbReference>
<dbReference type="Proteomes" id="UP001457282">
    <property type="component" value="Unassembled WGS sequence"/>
</dbReference>
<feature type="domain" description="RING-type" evidence="6">
    <location>
        <begin position="175"/>
        <end position="213"/>
    </location>
</feature>
<dbReference type="Gene3D" id="3.30.40.10">
    <property type="entry name" value="Zinc/RING finger domain, C3HC4 (zinc finger)"/>
    <property type="match status" value="1"/>
</dbReference>
<feature type="region of interest" description="Disordered" evidence="5">
    <location>
        <begin position="75"/>
        <end position="102"/>
    </location>
</feature>
<dbReference type="InterPro" id="IPR039971">
    <property type="entry name" value="CWC24-like"/>
</dbReference>
<evidence type="ECO:0000313" key="8">
    <source>
        <dbReference type="Proteomes" id="UP001457282"/>
    </source>
</evidence>
<feature type="compositionally biased region" description="Basic and acidic residues" evidence="5">
    <location>
        <begin position="7"/>
        <end position="20"/>
    </location>
</feature>
<evidence type="ECO:0000259" key="6">
    <source>
        <dbReference type="PROSITE" id="PS50089"/>
    </source>
</evidence>
<evidence type="ECO:0000313" key="7">
    <source>
        <dbReference type="EMBL" id="KAK9903037.1"/>
    </source>
</evidence>
<dbReference type="InterPro" id="IPR013083">
    <property type="entry name" value="Znf_RING/FYVE/PHD"/>
</dbReference>
<keyword evidence="1" id="KW-0479">Metal-binding</keyword>
<dbReference type="GO" id="GO:0005684">
    <property type="term" value="C:U2-type spliceosomal complex"/>
    <property type="evidence" value="ECO:0007669"/>
    <property type="project" value="TreeGrafter"/>
</dbReference>
<dbReference type="SMART" id="SM00184">
    <property type="entry name" value="RING"/>
    <property type="match status" value="1"/>
</dbReference>
<accession>A0AAW1VJA8</accession>
<reference evidence="7 8" key="1">
    <citation type="journal article" date="2023" name="G3 (Bethesda)">
        <title>A chromosome-length genome assembly and annotation of blackberry (Rubus argutus, cv. 'Hillquist').</title>
        <authorList>
            <person name="Bruna T."/>
            <person name="Aryal R."/>
            <person name="Dudchenko O."/>
            <person name="Sargent D.J."/>
            <person name="Mead D."/>
            <person name="Buti M."/>
            <person name="Cavallini A."/>
            <person name="Hytonen T."/>
            <person name="Andres J."/>
            <person name="Pham M."/>
            <person name="Weisz D."/>
            <person name="Mascagni F."/>
            <person name="Usai G."/>
            <person name="Natali L."/>
            <person name="Bassil N."/>
            <person name="Fernandez G.E."/>
            <person name="Lomsadze A."/>
            <person name="Armour M."/>
            <person name="Olukolu B."/>
            <person name="Poorten T."/>
            <person name="Britton C."/>
            <person name="Davik J."/>
            <person name="Ashrafi H."/>
            <person name="Aiden E.L."/>
            <person name="Borodovsky M."/>
            <person name="Worthington M."/>
        </authorList>
    </citation>
    <scope>NUCLEOTIDE SEQUENCE [LARGE SCALE GENOMIC DNA]</scope>
    <source>
        <strain evidence="7">PI 553951</strain>
    </source>
</reference>
<evidence type="ECO:0000256" key="4">
    <source>
        <dbReference type="PROSITE-ProRule" id="PRU00175"/>
    </source>
</evidence>
<feature type="compositionally biased region" description="Low complexity" evidence="5">
    <location>
        <begin position="90"/>
        <end position="100"/>
    </location>
</feature>
<evidence type="ECO:0000256" key="1">
    <source>
        <dbReference type="ARBA" id="ARBA00022723"/>
    </source>
</evidence>
<dbReference type="PANTHER" id="PTHR12930:SF0">
    <property type="entry name" value="RING FINGER PROTEIN 113B"/>
    <property type="match status" value="1"/>
</dbReference>
<dbReference type="SUPFAM" id="SSF57850">
    <property type="entry name" value="RING/U-box"/>
    <property type="match status" value="1"/>
</dbReference>
<feature type="region of interest" description="Disordered" evidence="5">
    <location>
        <begin position="1"/>
        <end position="20"/>
    </location>
</feature>
<organism evidence="7 8">
    <name type="scientific">Rubus argutus</name>
    <name type="common">Southern blackberry</name>
    <dbReference type="NCBI Taxonomy" id="59490"/>
    <lineage>
        <taxon>Eukaryota</taxon>
        <taxon>Viridiplantae</taxon>
        <taxon>Streptophyta</taxon>
        <taxon>Embryophyta</taxon>
        <taxon>Tracheophyta</taxon>
        <taxon>Spermatophyta</taxon>
        <taxon>Magnoliopsida</taxon>
        <taxon>eudicotyledons</taxon>
        <taxon>Gunneridae</taxon>
        <taxon>Pentapetalae</taxon>
        <taxon>rosids</taxon>
        <taxon>fabids</taxon>
        <taxon>Rosales</taxon>
        <taxon>Rosaceae</taxon>
        <taxon>Rosoideae</taxon>
        <taxon>Rosoideae incertae sedis</taxon>
        <taxon>Rubus</taxon>
    </lineage>
</organism>
<dbReference type="EMBL" id="JBEDUW010000242">
    <property type="protein sequence ID" value="KAK9903037.1"/>
    <property type="molecule type" value="Genomic_DNA"/>
</dbReference>
<keyword evidence="2 4" id="KW-0863">Zinc-finger</keyword>
<comment type="caution">
    <text evidence="7">The sequence shown here is derived from an EMBL/GenBank/DDBJ whole genome shotgun (WGS) entry which is preliminary data.</text>
</comment>
<proteinExistence type="predicted"/>
<dbReference type="InterPro" id="IPR017907">
    <property type="entry name" value="Znf_RING_CS"/>
</dbReference>
<gene>
    <name evidence="7" type="ORF">M0R45_001318</name>
</gene>
<dbReference type="PANTHER" id="PTHR12930">
    <property type="entry name" value="ZINC FINGER PROTEIN 183"/>
    <property type="match status" value="1"/>
</dbReference>